<evidence type="ECO:0000256" key="1">
    <source>
        <dbReference type="ARBA" id="ARBA00023125"/>
    </source>
</evidence>
<dbReference type="InterPro" id="IPR011006">
    <property type="entry name" value="CheY-like_superfamily"/>
</dbReference>
<dbReference type="EMBL" id="JBHSDU010000014">
    <property type="protein sequence ID" value="MFC4312737.1"/>
    <property type="molecule type" value="Genomic_DNA"/>
</dbReference>
<dbReference type="PANTHER" id="PTHR43214">
    <property type="entry name" value="TWO-COMPONENT RESPONSE REGULATOR"/>
    <property type="match status" value="1"/>
</dbReference>
<dbReference type="InterPro" id="IPR016032">
    <property type="entry name" value="Sig_transdc_resp-reg_C-effctor"/>
</dbReference>
<name>A0ABV8T061_9GAMM</name>
<keyword evidence="1" id="KW-0238">DNA-binding</keyword>
<dbReference type="PANTHER" id="PTHR43214:SF38">
    <property type="entry name" value="NITRATE_NITRITE RESPONSE REGULATOR PROTEIN NARL"/>
    <property type="match status" value="1"/>
</dbReference>
<evidence type="ECO:0000313" key="4">
    <source>
        <dbReference type="Proteomes" id="UP001595904"/>
    </source>
</evidence>
<evidence type="ECO:0000259" key="2">
    <source>
        <dbReference type="PROSITE" id="PS50043"/>
    </source>
</evidence>
<gene>
    <name evidence="3" type="ORF">ACFPN2_26870</name>
</gene>
<dbReference type="PROSITE" id="PS50043">
    <property type="entry name" value="HTH_LUXR_2"/>
    <property type="match status" value="1"/>
</dbReference>
<dbReference type="RefSeq" id="WP_380602385.1">
    <property type="nucleotide sequence ID" value="NZ_JBHSDU010000014.1"/>
</dbReference>
<evidence type="ECO:0000313" key="3">
    <source>
        <dbReference type="EMBL" id="MFC4312737.1"/>
    </source>
</evidence>
<proteinExistence type="predicted"/>
<dbReference type="SMART" id="SM00421">
    <property type="entry name" value="HTH_LUXR"/>
    <property type="match status" value="1"/>
</dbReference>
<dbReference type="Pfam" id="PF00196">
    <property type="entry name" value="GerE"/>
    <property type="match status" value="1"/>
</dbReference>
<keyword evidence="4" id="KW-1185">Reference proteome</keyword>
<dbReference type="Gene3D" id="3.40.50.2300">
    <property type="match status" value="1"/>
</dbReference>
<organism evidence="3 4">
    <name type="scientific">Steroidobacter flavus</name>
    <dbReference type="NCBI Taxonomy" id="1842136"/>
    <lineage>
        <taxon>Bacteria</taxon>
        <taxon>Pseudomonadati</taxon>
        <taxon>Pseudomonadota</taxon>
        <taxon>Gammaproteobacteria</taxon>
        <taxon>Steroidobacterales</taxon>
        <taxon>Steroidobacteraceae</taxon>
        <taxon>Steroidobacter</taxon>
    </lineage>
</organism>
<comment type="caution">
    <text evidence="3">The sequence shown here is derived from an EMBL/GenBank/DDBJ whole genome shotgun (WGS) entry which is preliminary data.</text>
</comment>
<dbReference type="InterPro" id="IPR039420">
    <property type="entry name" value="WalR-like"/>
</dbReference>
<dbReference type="InterPro" id="IPR036388">
    <property type="entry name" value="WH-like_DNA-bd_sf"/>
</dbReference>
<protein>
    <submittedName>
        <fullName evidence="3">Response regulator transcription factor</fullName>
    </submittedName>
</protein>
<dbReference type="CDD" id="cd06170">
    <property type="entry name" value="LuxR_C_like"/>
    <property type="match status" value="1"/>
</dbReference>
<sequence length="207" mass="22915">MFVIASPDPDTLDRWRAGLGENASLIEVRRNDALRECVARLQPQLLLLDLRLARAVRPQDISLLSKASPATRIIVLADACNEDVEVALFRAGVRGVCPLHVSDDLLLRVTNAVLQGELWIRRALVPKLLEGFATDRHEAETGCTGRFAILTPRETEIARLIGQGVSNKRIARHLAIAEQTVKGHLTAIFRKIGVVDRTKLALLFAHR</sequence>
<dbReference type="PRINTS" id="PR00038">
    <property type="entry name" value="HTHLUXR"/>
</dbReference>
<accession>A0ABV8T061</accession>
<reference evidence="4" key="1">
    <citation type="journal article" date="2019" name="Int. J. Syst. Evol. Microbiol.">
        <title>The Global Catalogue of Microorganisms (GCM) 10K type strain sequencing project: providing services to taxonomists for standard genome sequencing and annotation.</title>
        <authorList>
            <consortium name="The Broad Institute Genomics Platform"/>
            <consortium name="The Broad Institute Genome Sequencing Center for Infectious Disease"/>
            <person name="Wu L."/>
            <person name="Ma J."/>
        </authorList>
    </citation>
    <scope>NUCLEOTIDE SEQUENCE [LARGE SCALE GENOMIC DNA]</scope>
    <source>
        <strain evidence="4">CGMCC 1.10759</strain>
    </source>
</reference>
<dbReference type="InterPro" id="IPR000792">
    <property type="entry name" value="Tscrpt_reg_LuxR_C"/>
</dbReference>
<dbReference type="Gene3D" id="1.10.10.10">
    <property type="entry name" value="Winged helix-like DNA-binding domain superfamily/Winged helix DNA-binding domain"/>
    <property type="match status" value="1"/>
</dbReference>
<feature type="domain" description="HTH luxR-type" evidence="2">
    <location>
        <begin position="143"/>
        <end position="207"/>
    </location>
</feature>
<dbReference type="PROSITE" id="PS00622">
    <property type="entry name" value="HTH_LUXR_1"/>
    <property type="match status" value="1"/>
</dbReference>
<dbReference type="Proteomes" id="UP001595904">
    <property type="component" value="Unassembled WGS sequence"/>
</dbReference>
<dbReference type="SUPFAM" id="SSF46894">
    <property type="entry name" value="C-terminal effector domain of the bipartite response regulators"/>
    <property type="match status" value="1"/>
</dbReference>
<dbReference type="SUPFAM" id="SSF52172">
    <property type="entry name" value="CheY-like"/>
    <property type="match status" value="1"/>
</dbReference>